<evidence type="ECO:0000313" key="3">
    <source>
        <dbReference type="Proteomes" id="UP000054270"/>
    </source>
</evidence>
<name>A0A0D2LU15_HYPSF</name>
<keyword evidence="3" id="KW-1185">Reference proteome</keyword>
<evidence type="ECO:0000313" key="2">
    <source>
        <dbReference type="EMBL" id="KJA14368.1"/>
    </source>
</evidence>
<feature type="domain" description="DUF6699" evidence="1">
    <location>
        <begin position="30"/>
        <end position="160"/>
    </location>
</feature>
<dbReference type="Pfam" id="PF20415">
    <property type="entry name" value="DUF6699"/>
    <property type="match status" value="1"/>
</dbReference>
<accession>A0A0D2LU15</accession>
<protein>
    <recommendedName>
        <fullName evidence="1">DUF6699 domain-containing protein</fullName>
    </recommendedName>
</protein>
<dbReference type="OMA" id="SQHATHP"/>
<dbReference type="AlphaFoldDB" id="A0A0D2LU15"/>
<reference evidence="3" key="1">
    <citation type="submission" date="2014-04" db="EMBL/GenBank/DDBJ databases">
        <title>Evolutionary Origins and Diversification of the Mycorrhizal Mutualists.</title>
        <authorList>
            <consortium name="DOE Joint Genome Institute"/>
            <consortium name="Mycorrhizal Genomics Consortium"/>
            <person name="Kohler A."/>
            <person name="Kuo A."/>
            <person name="Nagy L.G."/>
            <person name="Floudas D."/>
            <person name="Copeland A."/>
            <person name="Barry K.W."/>
            <person name="Cichocki N."/>
            <person name="Veneault-Fourrey C."/>
            <person name="LaButti K."/>
            <person name="Lindquist E.A."/>
            <person name="Lipzen A."/>
            <person name="Lundell T."/>
            <person name="Morin E."/>
            <person name="Murat C."/>
            <person name="Riley R."/>
            <person name="Ohm R."/>
            <person name="Sun H."/>
            <person name="Tunlid A."/>
            <person name="Henrissat B."/>
            <person name="Grigoriev I.V."/>
            <person name="Hibbett D.S."/>
            <person name="Martin F."/>
        </authorList>
    </citation>
    <scope>NUCLEOTIDE SEQUENCE [LARGE SCALE GENOMIC DNA]</scope>
    <source>
        <strain evidence="3">FD-334 SS-4</strain>
    </source>
</reference>
<evidence type="ECO:0000259" key="1">
    <source>
        <dbReference type="Pfam" id="PF20415"/>
    </source>
</evidence>
<dbReference type="Proteomes" id="UP000054270">
    <property type="component" value="Unassembled WGS sequence"/>
</dbReference>
<organism evidence="2 3">
    <name type="scientific">Hypholoma sublateritium (strain FD-334 SS-4)</name>
    <dbReference type="NCBI Taxonomy" id="945553"/>
    <lineage>
        <taxon>Eukaryota</taxon>
        <taxon>Fungi</taxon>
        <taxon>Dikarya</taxon>
        <taxon>Basidiomycota</taxon>
        <taxon>Agaricomycotina</taxon>
        <taxon>Agaricomycetes</taxon>
        <taxon>Agaricomycetidae</taxon>
        <taxon>Agaricales</taxon>
        <taxon>Agaricineae</taxon>
        <taxon>Strophariaceae</taxon>
        <taxon>Hypholoma</taxon>
    </lineage>
</organism>
<proteinExistence type="predicted"/>
<dbReference type="OrthoDB" id="3144234at2759"/>
<dbReference type="InterPro" id="IPR046522">
    <property type="entry name" value="DUF6699"/>
</dbReference>
<sequence length="176" mass="19749">MTELIINPLLAYSQHDLAPQSLGGPFPCPIVWDMRRPTEYVHYIGSGQPLTFADLAQLATQPLRESLEITCGFFPGDWPIKITRPAGITVTDVLEAICASMLRRISHAEWNALSEREQGRIKKEFDARWQAADDGGECRQNGVLRKDCLLQHTLFGGLSVYPGMQDKLILSVRRAR</sequence>
<gene>
    <name evidence="2" type="ORF">HYPSUDRAFT_150526</name>
</gene>
<dbReference type="STRING" id="945553.A0A0D2LU15"/>
<dbReference type="EMBL" id="KN817682">
    <property type="protein sequence ID" value="KJA14368.1"/>
    <property type="molecule type" value="Genomic_DNA"/>
</dbReference>